<feature type="region of interest" description="Disordered" evidence="1">
    <location>
        <begin position="62"/>
        <end position="86"/>
    </location>
</feature>
<dbReference type="CDD" id="cd00160">
    <property type="entry name" value="RhoGEF"/>
    <property type="match status" value="1"/>
</dbReference>
<name>A0A556VY44_BAGYA</name>
<evidence type="ECO:0000256" key="1">
    <source>
        <dbReference type="SAM" id="MobiDB-lite"/>
    </source>
</evidence>
<dbReference type="InterPro" id="IPR047271">
    <property type="entry name" value="Ephexin-like"/>
</dbReference>
<keyword evidence="4" id="KW-1185">Reference proteome</keyword>
<dbReference type="Gene3D" id="1.20.900.10">
    <property type="entry name" value="Dbl homology (DH) domain"/>
    <property type="match status" value="1"/>
</dbReference>
<evidence type="ECO:0000313" key="3">
    <source>
        <dbReference type="EMBL" id="TVK90569.1"/>
    </source>
</evidence>
<accession>A0A556VY44</accession>
<dbReference type="PANTHER" id="PTHR12845:SF2">
    <property type="entry name" value="DH DOMAIN-CONTAINING PROTEIN-RELATED"/>
    <property type="match status" value="1"/>
</dbReference>
<protein>
    <submittedName>
        <fullName evidence="3">Rho guanine nucleotide exchange factor 19</fullName>
    </submittedName>
</protein>
<organism evidence="3 4">
    <name type="scientific">Bagarius yarrelli</name>
    <name type="common">Goonch</name>
    <name type="synonym">Bagrus yarrelli</name>
    <dbReference type="NCBI Taxonomy" id="175774"/>
    <lineage>
        <taxon>Eukaryota</taxon>
        <taxon>Metazoa</taxon>
        <taxon>Chordata</taxon>
        <taxon>Craniata</taxon>
        <taxon>Vertebrata</taxon>
        <taxon>Euteleostomi</taxon>
        <taxon>Actinopterygii</taxon>
        <taxon>Neopterygii</taxon>
        <taxon>Teleostei</taxon>
        <taxon>Ostariophysi</taxon>
        <taxon>Siluriformes</taxon>
        <taxon>Sisoridae</taxon>
        <taxon>Sisorinae</taxon>
        <taxon>Bagarius</taxon>
    </lineage>
</organism>
<comment type="caution">
    <text evidence="3">The sequence shown here is derived from an EMBL/GenBank/DDBJ whole genome shotgun (WGS) entry which is preliminary data.</text>
</comment>
<dbReference type="SUPFAM" id="SSF48065">
    <property type="entry name" value="DBL homology domain (DH-domain)"/>
    <property type="match status" value="1"/>
</dbReference>
<evidence type="ECO:0000313" key="4">
    <source>
        <dbReference type="Proteomes" id="UP000319801"/>
    </source>
</evidence>
<dbReference type="GO" id="GO:0005737">
    <property type="term" value="C:cytoplasm"/>
    <property type="evidence" value="ECO:0007669"/>
    <property type="project" value="TreeGrafter"/>
</dbReference>
<dbReference type="Pfam" id="PF00621">
    <property type="entry name" value="RhoGEF"/>
    <property type="match status" value="1"/>
</dbReference>
<dbReference type="EMBL" id="VCAZ01000007">
    <property type="protein sequence ID" value="TVK90569.1"/>
    <property type="molecule type" value="Genomic_DNA"/>
</dbReference>
<reference evidence="3 4" key="1">
    <citation type="journal article" date="2019" name="Genome Biol. Evol.">
        <title>Whole-Genome Sequencing of the Giant Devil Catfish, Bagarius yarrelli.</title>
        <authorList>
            <person name="Jiang W."/>
            <person name="Lv Y."/>
            <person name="Cheng L."/>
            <person name="Yang K."/>
            <person name="Chao B."/>
            <person name="Wang X."/>
            <person name="Li Y."/>
            <person name="Pan X."/>
            <person name="You X."/>
            <person name="Zhang Y."/>
            <person name="Yang J."/>
            <person name="Li J."/>
            <person name="Zhang X."/>
            <person name="Liu S."/>
            <person name="Sun C."/>
            <person name="Yang J."/>
            <person name="Shi Q."/>
        </authorList>
    </citation>
    <scope>NUCLEOTIDE SEQUENCE [LARGE SCALE GENOMIC DNA]</scope>
    <source>
        <strain evidence="3">JWS20170419001</strain>
        <tissue evidence="3">Muscle</tissue>
    </source>
</reference>
<evidence type="ECO:0000259" key="2">
    <source>
        <dbReference type="PROSITE" id="PS50010"/>
    </source>
</evidence>
<proteinExistence type="predicted"/>
<dbReference type="SMART" id="SM00325">
    <property type="entry name" value="RhoGEF"/>
    <property type="match status" value="1"/>
</dbReference>
<dbReference type="AlphaFoldDB" id="A0A556VY44"/>
<dbReference type="PROSITE" id="PS50010">
    <property type="entry name" value="DH_2"/>
    <property type="match status" value="1"/>
</dbReference>
<dbReference type="PANTHER" id="PTHR12845">
    <property type="entry name" value="GUANINE NUCLEOTIDE EXCHANGE FACTOR"/>
    <property type="match status" value="1"/>
</dbReference>
<dbReference type="Pfam" id="PF20180">
    <property type="entry name" value="UQCC2_CBP6"/>
    <property type="match status" value="1"/>
</dbReference>
<dbReference type="InterPro" id="IPR035899">
    <property type="entry name" value="DBL_dom_sf"/>
</dbReference>
<dbReference type="InterPro" id="IPR000219">
    <property type="entry name" value="DH_dom"/>
</dbReference>
<feature type="domain" description="DH" evidence="2">
    <location>
        <begin position="184"/>
        <end position="368"/>
    </location>
</feature>
<dbReference type="GO" id="GO:0005085">
    <property type="term" value="F:guanyl-nucleotide exchange factor activity"/>
    <property type="evidence" value="ECO:0007669"/>
    <property type="project" value="InterPro"/>
</dbReference>
<sequence>MNETSFLKSQEVSQSPGTVYSVTGGIADALRSVASSDTWCVQRVFLQTASLLSTDQQKPFHTHTKSTSLGCEPHEDERCTTNMQDKPPDETFKVKLKYINDSLPLYQEYWLNCMKAELQKAQHKKVVDVVEARCRSAAPSATSPVLMCVSSPPGLHLAPYALWQQLPEVKRLNLLHTLSARDVRHQEAMFELIVSEASYQKSLRVAVGLFQSSAQLKQTLTPVQNHVLFSNLKEVCKVSEGFLQDLETRLGQNVMMARIGDIVLNHKATFHRVYVPYVSNMMYQETLIAKLLQENRKFVLALKKLEKDPLCQRQTLKSFLILPFQRITRLRLILENILKKADELSTDIPNLKDAIEAVREIVVECDRNVQQMKRTEELVSLEKHVDFANVKSVPLIVSGRYLKRAGSLKKLTVKNNQGSVSMVSRTDIFLHLFNDLLLLSFKNGNRFSVQDHAAFPTHVRVEEMNTKILGLPPDSFLLHLTQNHLRASAAVILSAQSSVKMAATRYRRFLKLCEVWPKDESKKGRDLGMFLRQKVASAFREGENTQISDPEKCDKMYESLVRINSNVYKEKFPRVKDTSFTGVTVEECRMLLETENLQQMDEEKKGLWKSIIQRFSSKPEDASVEKPEK</sequence>
<dbReference type="GO" id="GO:0005634">
    <property type="term" value="C:nucleus"/>
    <property type="evidence" value="ECO:0007669"/>
    <property type="project" value="TreeGrafter"/>
</dbReference>
<dbReference type="OrthoDB" id="27593at2759"/>
<dbReference type="Proteomes" id="UP000319801">
    <property type="component" value="Unassembled WGS sequence"/>
</dbReference>
<gene>
    <name evidence="3" type="ORF">Baya_2650</name>
</gene>